<evidence type="ECO:0000256" key="2">
    <source>
        <dbReference type="ARBA" id="ARBA00022475"/>
    </source>
</evidence>
<evidence type="ECO:0000256" key="5">
    <source>
        <dbReference type="ARBA" id="ARBA00023136"/>
    </source>
</evidence>
<evidence type="ECO:0000256" key="1">
    <source>
        <dbReference type="ARBA" id="ARBA00004651"/>
    </source>
</evidence>
<dbReference type="RefSeq" id="WP_243651705.1">
    <property type="nucleotide sequence ID" value="NZ_BAAAFU010000007.1"/>
</dbReference>
<feature type="transmembrane region" description="Helical" evidence="6">
    <location>
        <begin position="97"/>
        <end position="122"/>
    </location>
</feature>
<gene>
    <name evidence="7" type="ORF">EV695_3545</name>
</gene>
<evidence type="ECO:0000256" key="6">
    <source>
        <dbReference type="SAM" id="Phobius"/>
    </source>
</evidence>
<feature type="transmembrane region" description="Helical" evidence="6">
    <location>
        <begin position="68"/>
        <end position="91"/>
    </location>
</feature>
<evidence type="ECO:0000313" key="8">
    <source>
        <dbReference type="Proteomes" id="UP000294887"/>
    </source>
</evidence>
<reference evidence="7 8" key="1">
    <citation type="submission" date="2019-03" db="EMBL/GenBank/DDBJ databases">
        <title>Genomic Encyclopedia of Type Strains, Phase IV (KMG-IV): sequencing the most valuable type-strain genomes for metagenomic binning, comparative biology and taxonomic classification.</title>
        <authorList>
            <person name="Goeker M."/>
        </authorList>
    </citation>
    <scope>NUCLEOTIDE SEQUENCE [LARGE SCALE GENOMIC DNA]</scope>
    <source>
        <strain evidence="7 8">DSM 24830</strain>
    </source>
</reference>
<dbReference type="PANTHER" id="PTHR33931:SF2">
    <property type="entry name" value="HOLIN-LIKE PROTEIN CIDA"/>
    <property type="match status" value="1"/>
</dbReference>
<organism evidence="7 8">
    <name type="scientific">Cocleimonas flava</name>
    <dbReference type="NCBI Taxonomy" id="634765"/>
    <lineage>
        <taxon>Bacteria</taxon>
        <taxon>Pseudomonadati</taxon>
        <taxon>Pseudomonadota</taxon>
        <taxon>Gammaproteobacteria</taxon>
        <taxon>Thiotrichales</taxon>
        <taxon>Thiotrichaceae</taxon>
        <taxon>Cocleimonas</taxon>
    </lineage>
</organism>
<comment type="subcellular location">
    <subcellularLocation>
        <location evidence="1">Cell membrane</location>
        <topology evidence="1">Multi-pass membrane protein</topology>
    </subcellularLocation>
</comment>
<dbReference type="InterPro" id="IPR005538">
    <property type="entry name" value="LrgA/CidA"/>
</dbReference>
<evidence type="ECO:0000313" key="7">
    <source>
        <dbReference type="EMBL" id="TCJ82809.1"/>
    </source>
</evidence>
<keyword evidence="4 6" id="KW-1133">Transmembrane helix</keyword>
<comment type="caution">
    <text evidence="7">The sequence shown here is derived from an EMBL/GenBank/DDBJ whole genome shotgun (WGS) entry which is preliminary data.</text>
</comment>
<protein>
    <submittedName>
        <fullName evidence="7">Holin-like protein</fullName>
    </submittedName>
</protein>
<dbReference type="AlphaFoldDB" id="A0A4R1ESX6"/>
<keyword evidence="2" id="KW-1003">Cell membrane</keyword>
<feature type="transmembrane region" description="Helical" evidence="6">
    <location>
        <begin position="36"/>
        <end position="56"/>
    </location>
</feature>
<feature type="transmembrane region" description="Helical" evidence="6">
    <location>
        <begin position="7"/>
        <end position="24"/>
    </location>
</feature>
<dbReference type="EMBL" id="SMFQ01000005">
    <property type="protein sequence ID" value="TCJ82809.1"/>
    <property type="molecule type" value="Genomic_DNA"/>
</dbReference>
<accession>A0A4R1ESX6</accession>
<dbReference type="Pfam" id="PF03788">
    <property type="entry name" value="LrgA"/>
    <property type="match status" value="1"/>
</dbReference>
<evidence type="ECO:0000256" key="4">
    <source>
        <dbReference type="ARBA" id="ARBA00022989"/>
    </source>
</evidence>
<evidence type="ECO:0000256" key="3">
    <source>
        <dbReference type="ARBA" id="ARBA00022692"/>
    </source>
</evidence>
<dbReference type="GO" id="GO:0005886">
    <property type="term" value="C:plasma membrane"/>
    <property type="evidence" value="ECO:0007669"/>
    <property type="project" value="UniProtKB-SubCell"/>
</dbReference>
<dbReference type="Proteomes" id="UP000294887">
    <property type="component" value="Unassembled WGS sequence"/>
</dbReference>
<keyword evidence="3 6" id="KW-0812">Transmembrane</keyword>
<sequence length="134" mass="14719">MKANKSSGIEFLFGMTALLIFQLLGEVSVRLLDLPVPGPVAGLLYLLVLLLAMGKFKRPAPESLEQSSLALLNHLSLLFVPAGVGVMVHFQRLEEEWLPITVALFLGVLITMGTTALSMQFLMRFFDKKAKKSS</sequence>
<keyword evidence="5 6" id="KW-0472">Membrane</keyword>
<name>A0A4R1ESX6_9GAMM</name>
<keyword evidence="8" id="KW-1185">Reference proteome</keyword>
<proteinExistence type="predicted"/>
<dbReference type="PANTHER" id="PTHR33931">
    <property type="entry name" value="HOLIN-LIKE PROTEIN CIDA-RELATED"/>
    <property type="match status" value="1"/>
</dbReference>